<dbReference type="InterPro" id="IPR000971">
    <property type="entry name" value="Globin"/>
</dbReference>
<keyword evidence="5" id="KW-0479">Metal-binding</keyword>
<evidence type="ECO:0000256" key="6">
    <source>
        <dbReference type="ARBA" id="ARBA00022857"/>
    </source>
</evidence>
<dbReference type="CDD" id="cd19753">
    <property type="entry name" value="Mb-like_oxidoreductase"/>
    <property type="match status" value="1"/>
</dbReference>
<feature type="domain" description="FAD-binding FR-type" evidence="13">
    <location>
        <begin position="138"/>
        <end position="238"/>
    </location>
</feature>
<dbReference type="EC" id="1.14.12.17" evidence="4"/>
<evidence type="ECO:0000256" key="9">
    <source>
        <dbReference type="ARBA" id="ARBA00048649"/>
    </source>
</evidence>
<dbReference type="PANTHER" id="PTHR47354:SF5">
    <property type="entry name" value="PROTEIN RFBI"/>
    <property type="match status" value="1"/>
</dbReference>
<keyword evidence="15" id="KW-1185">Reference proteome</keyword>
<dbReference type="InterPro" id="IPR001709">
    <property type="entry name" value="Flavoprot_Pyr_Nucl_cyt_Rdtase"/>
</dbReference>
<comment type="catalytic activity">
    <reaction evidence="10">
        <text>2 nitric oxide + NADPH + 2 O2 = 2 nitrate + NADP(+) + H(+)</text>
        <dbReference type="Rhea" id="RHEA:19465"/>
        <dbReference type="ChEBI" id="CHEBI:15378"/>
        <dbReference type="ChEBI" id="CHEBI:15379"/>
        <dbReference type="ChEBI" id="CHEBI:16480"/>
        <dbReference type="ChEBI" id="CHEBI:17632"/>
        <dbReference type="ChEBI" id="CHEBI:57783"/>
        <dbReference type="ChEBI" id="CHEBI:58349"/>
        <dbReference type="EC" id="1.14.12.17"/>
    </reaction>
</comment>
<feature type="domain" description="Globin" evidence="12">
    <location>
        <begin position="1"/>
        <end position="133"/>
    </location>
</feature>
<feature type="region of interest" description="Disordered" evidence="11">
    <location>
        <begin position="388"/>
        <end position="470"/>
    </location>
</feature>
<evidence type="ECO:0000313" key="14">
    <source>
        <dbReference type="EMBL" id="WUP76720.1"/>
    </source>
</evidence>
<dbReference type="InterPro" id="IPR009050">
    <property type="entry name" value="Globin-like_sf"/>
</dbReference>
<keyword evidence="6" id="KW-0521">NADP</keyword>
<evidence type="ECO:0000256" key="2">
    <source>
        <dbReference type="ARBA" id="ARBA00001974"/>
    </source>
</evidence>
<evidence type="ECO:0000259" key="12">
    <source>
        <dbReference type="PROSITE" id="PS01033"/>
    </source>
</evidence>
<dbReference type="SUPFAM" id="SSF46458">
    <property type="entry name" value="Globin-like"/>
    <property type="match status" value="1"/>
</dbReference>
<dbReference type="Pfam" id="PF00175">
    <property type="entry name" value="NAD_binding_1"/>
    <property type="match status" value="1"/>
</dbReference>
<protein>
    <recommendedName>
        <fullName evidence="4">nitric oxide dioxygenase</fullName>
        <ecNumber evidence="4">1.14.12.17</ecNumber>
    </recommendedName>
</protein>
<evidence type="ECO:0000256" key="1">
    <source>
        <dbReference type="ARBA" id="ARBA00001970"/>
    </source>
</evidence>
<feature type="compositionally biased region" description="Basic and acidic residues" evidence="11">
    <location>
        <begin position="421"/>
        <end position="450"/>
    </location>
</feature>
<dbReference type="Gene3D" id="2.40.30.10">
    <property type="entry name" value="Translation factors"/>
    <property type="match status" value="1"/>
</dbReference>
<comment type="cofactor">
    <cofactor evidence="1">
        <name>heme b</name>
        <dbReference type="ChEBI" id="CHEBI:60344"/>
    </cofactor>
</comment>
<evidence type="ECO:0000256" key="10">
    <source>
        <dbReference type="ARBA" id="ARBA00049433"/>
    </source>
</evidence>
<dbReference type="SUPFAM" id="SSF52343">
    <property type="entry name" value="Ferredoxin reductase-like, C-terminal NADP-linked domain"/>
    <property type="match status" value="1"/>
</dbReference>
<evidence type="ECO:0000256" key="3">
    <source>
        <dbReference type="ARBA" id="ARBA00006401"/>
    </source>
</evidence>
<dbReference type="PANTHER" id="PTHR47354">
    <property type="entry name" value="NADH OXIDOREDUCTASE HCR"/>
    <property type="match status" value="1"/>
</dbReference>
<keyword evidence="8" id="KW-0520">NAD</keyword>
<comment type="similarity">
    <text evidence="3">In the C-terminal section; belongs to the flavoprotein pyridine nucleotide cytochrome reductase family.</text>
</comment>
<name>A0ABZ1SUM5_9ACTN</name>
<evidence type="ECO:0000256" key="4">
    <source>
        <dbReference type="ARBA" id="ARBA00012229"/>
    </source>
</evidence>
<dbReference type="Gene3D" id="1.10.490.10">
    <property type="entry name" value="Globins"/>
    <property type="match status" value="1"/>
</dbReference>
<evidence type="ECO:0000256" key="8">
    <source>
        <dbReference type="ARBA" id="ARBA00023027"/>
    </source>
</evidence>
<evidence type="ECO:0000256" key="5">
    <source>
        <dbReference type="ARBA" id="ARBA00022714"/>
    </source>
</evidence>
<evidence type="ECO:0000256" key="11">
    <source>
        <dbReference type="SAM" id="MobiDB-lite"/>
    </source>
</evidence>
<dbReference type="InterPro" id="IPR001433">
    <property type="entry name" value="OxRdtase_FAD/NAD-bd"/>
</dbReference>
<dbReference type="InterPro" id="IPR017938">
    <property type="entry name" value="Riboflavin_synthase-like_b-brl"/>
</dbReference>
<dbReference type="Pfam" id="PF00970">
    <property type="entry name" value="FAD_binding_6"/>
    <property type="match status" value="1"/>
</dbReference>
<dbReference type="PROSITE" id="PS01033">
    <property type="entry name" value="GLOBIN"/>
    <property type="match status" value="1"/>
</dbReference>
<evidence type="ECO:0000313" key="15">
    <source>
        <dbReference type="Proteomes" id="UP001432011"/>
    </source>
</evidence>
<organism evidence="14 15">
    <name type="scientific">Microbispora hainanensis</name>
    <dbReference type="NCBI Taxonomy" id="568844"/>
    <lineage>
        <taxon>Bacteria</taxon>
        <taxon>Bacillati</taxon>
        <taxon>Actinomycetota</taxon>
        <taxon>Actinomycetes</taxon>
        <taxon>Streptosporangiales</taxon>
        <taxon>Streptosporangiaceae</taxon>
        <taxon>Microbispora</taxon>
    </lineage>
</organism>
<dbReference type="EMBL" id="CP108085">
    <property type="protein sequence ID" value="WUP76720.1"/>
    <property type="molecule type" value="Genomic_DNA"/>
</dbReference>
<dbReference type="PROSITE" id="PS51384">
    <property type="entry name" value="FAD_FR"/>
    <property type="match status" value="1"/>
</dbReference>
<dbReference type="RefSeq" id="WP_328709993.1">
    <property type="nucleotide sequence ID" value="NZ_CP108085.1"/>
</dbReference>
<gene>
    <name evidence="14" type="ORF">OG913_06795</name>
</gene>
<dbReference type="InterPro" id="IPR017927">
    <property type="entry name" value="FAD-bd_FR_type"/>
</dbReference>
<dbReference type="InterPro" id="IPR050415">
    <property type="entry name" value="MRET"/>
</dbReference>
<dbReference type="Proteomes" id="UP001432011">
    <property type="component" value="Chromosome"/>
</dbReference>
<keyword evidence="5" id="KW-0408">Iron</keyword>
<accession>A0ABZ1SUM5</accession>
<sequence length="470" mass="50936">MPLNPRLVKESFSVVEPVAGKAAGYFYGRLFTHCPQMRGMFPPGMEVQRDRLFNALTRIVWMLDSPKGLASYLAQLGRDHRKYGVSPEHYKVVGNALLATIRHFAAEIWTDEIEAAWTEAYAMAAKIMIDAADAETTPAWWLAEVIDHEPRTRDIAVLTLRPSQPMDFVPGQYVTVQTARWPRVWRRFSIANAPRADGTLRLHVRAVPGGWVSTALVRHTRIGDQLLLGPPVGTMTPPEPGRDVLCVAGGTGLAPLKAVIEHVIASGERPNIHLLFGARRACDLYDMPDLARMEAAFPWLRVVPTVSDDPAYDGMRGRLPDVVERFHSWADHEAYVCGPAAMVNETVRRLQMSGVPLARIHRDPIHSDAVPGDPSPGRMVHGGTVHGGTVHGGTVHGGAVNNDTLAHGGAVHDTLAPGDPVHGDHVHGDPVHGDPAHGDPVHGDPVHGDPVHGVPAHGDPVRGGTVRSEA</sequence>
<keyword evidence="7" id="KW-0411">Iron-sulfur</keyword>
<dbReference type="Pfam" id="PF00042">
    <property type="entry name" value="Globin"/>
    <property type="match status" value="1"/>
</dbReference>
<reference evidence="14" key="1">
    <citation type="submission" date="2022-10" db="EMBL/GenBank/DDBJ databases">
        <title>The complete genomes of actinobacterial strains from the NBC collection.</title>
        <authorList>
            <person name="Joergensen T.S."/>
            <person name="Alvarez Arevalo M."/>
            <person name="Sterndorff E.B."/>
            <person name="Faurdal D."/>
            <person name="Vuksanovic O."/>
            <person name="Mourched A.-S."/>
            <person name="Charusanti P."/>
            <person name="Shaw S."/>
            <person name="Blin K."/>
            <person name="Weber T."/>
        </authorList>
    </citation>
    <scope>NUCLEOTIDE SEQUENCE</scope>
    <source>
        <strain evidence="14">NBC_00254</strain>
    </source>
</reference>
<dbReference type="PRINTS" id="PR00410">
    <property type="entry name" value="PHEHYDRXLASE"/>
</dbReference>
<dbReference type="SUPFAM" id="SSF63380">
    <property type="entry name" value="Riboflavin synthase domain-like"/>
    <property type="match status" value="1"/>
</dbReference>
<dbReference type="InterPro" id="IPR012292">
    <property type="entry name" value="Globin/Proto"/>
</dbReference>
<proteinExistence type="inferred from homology"/>
<dbReference type="InterPro" id="IPR039261">
    <property type="entry name" value="FNR_nucleotide-bd"/>
</dbReference>
<dbReference type="InterPro" id="IPR008333">
    <property type="entry name" value="Cbr1-like_FAD-bd_dom"/>
</dbReference>
<comment type="catalytic activity">
    <reaction evidence="9">
        <text>2 nitric oxide + NADH + 2 O2 = 2 nitrate + NAD(+) + H(+)</text>
        <dbReference type="Rhea" id="RHEA:19469"/>
        <dbReference type="ChEBI" id="CHEBI:15378"/>
        <dbReference type="ChEBI" id="CHEBI:15379"/>
        <dbReference type="ChEBI" id="CHEBI:16480"/>
        <dbReference type="ChEBI" id="CHEBI:17632"/>
        <dbReference type="ChEBI" id="CHEBI:57540"/>
        <dbReference type="ChEBI" id="CHEBI:57945"/>
        <dbReference type="EC" id="1.14.12.17"/>
    </reaction>
</comment>
<evidence type="ECO:0000256" key="7">
    <source>
        <dbReference type="ARBA" id="ARBA00023014"/>
    </source>
</evidence>
<dbReference type="Gene3D" id="3.40.50.80">
    <property type="entry name" value="Nucleotide-binding domain of ferredoxin-NADP reductase (FNR) module"/>
    <property type="match status" value="1"/>
</dbReference>
<evidence type="ECO:0000259" key="13">
    <source>
        <dbReference type="PROSITE" id="PS51384"/>
    </source>
</evidence>
<keyword evidence="5" id="KW-0001">2Fe-2S</keyword>
<dbReference type="CDD" id="cd06187">
    <property type="entry name" value="O2ase_reductase_like"/>
    <property type="match status" value="1"/>
</dbReference>
<dbReference type="PRINTS" id="PR00371">
    <property type="entry name" value="FPNCR"/>
</dbReference>
<comment type="cofactor">
    <cofactor evidence="2">
        <name>FAD</name>
        <dbReference type="ChEBI" id="CHEBI:57692"/>
    </cofactor>
</comment>